<dbReference type="SMART" id="SM00422">
    <property type="entry name" value="HTH_MERR"/>
    <property type="match status" value="1"/>
</dbReference>
<comment type="caution">
    <text evidence="7">The sequence shown here is derived from an EMBL/GenBank/DDBJ whole genome shotgun (WGS) entry which is preliminary data.</text>
</comment>
<reference evidence="8 9" key="1">
    <citation type="submission" date="2018-07" db="EMBL/GenBank/DDBJ databases">
        <title>Genome sequences of six Lactobacillus spp. isolated from bumble bee guts.</title>
        <authorList>
            <person name="Motta E.V.S."/>
            <person name="Moran N.A."/>
        </authorList>
    </citation>
    <scope>NUCLEOTIDE SEQUENCE [LARGE SCALE GENOMIC DNA]</scope>
    <source>
        <strain evidence="7 8">BI-1.1</strain>
        <strain evidence="6 9">LV-8.1</strain>
    </source>
</reference>
<dbReference type="Proteomes" id="UP000284109">
    <property type="component" value="Unassembled WGS sequence"/>
</dbReference>
<protein>
    <submittedName>
        <fullName evidence="7">MerR family transcriptional regulator</fullName>
    </submittedName>
</protein>
<dbReference type="AlphaFoldDB" id="A0A347SQK9"/>
<dbReference type="PANTHER" id="PTHR30204">
    <property type="entry name" value="REDOX-CYCLING DRUG-SENSING TRANSCRIPTIONAL ACTIVATOR SOXR"/>
    <property type="match status" value="1"/>
</dbReference>
<keyword evidence="1" id="KW-0678">Repressor</keyword>
<organism evidence="7 8">
    <name type="scientific">Bombilactobacillus bombi</name>
    <dbReference type="NCBI Taxonomy" id="1303590"/>
    <lineage>
        <taxon>Bacteria</taxon>
        <taxon>Bacillati</taxon>
        <taxon>Bacillota</taxon>
        <taxon>Bacilli</taxon>
        <taxon>Lactobacillales</taxon>
        <taxon>Lactobacillaceae</taxon>
        <taxon>Bombilactobacillus</taxon>
    </lineage>
</organism>
<dbReference type="GO" id="GO:0003700">
    <property type="term" value="F:DNA-binding transcription factor activity"/>
    <property type="evidence" value="ECO:0007669"/>
    <property type="project" value="InterPro"/>
</dbReference>
<accession>A0A347SQK9</accession>
<dbReference type="EMBL" id="QOCR01000004">
    <property type="protein sequence ID" value="RHW49616.1"/>
    <property type="molecule type" value="Genomic_DNA"/>
</dbReference>
<feature type="domain" description="HTH merR-type" evidence="5">
    <location>
        <begin position="12"/>
        <end position="80"/>
    </location>
</feature>
<keyword evidence="4" id="KW-0804">Transcription</keyword>
<dbReference type="PROSITE" id="PS50937">
    <property type="entry name" value="HTH_MERR_2"/>
    <property type="match status" value="1"/>
</dbReference>
<dbReference type="Proteomes" id="UP000284822">
    <property type="component" value="Unassembled WGS sequence"/>
</dbReference>
<dbReference type="InterPro" id="IPR000551">
    <property type="entry name" value="MerR-type_HTH_dom"/>
</dbReference>
<dbReference type="SUPFAM" id="SSF46955">
    <property type="entry name" value="Putative DNA-binding domain"/>
    <property type="match status" value="1"/>
</dbReference>
<evidence type="ECO:0000313" key="6">
    <source>
        <dbReference type="EMBL" id="RHW48348.1"/>
    </source>
</evidence>
<proteinExistence type="predicted"/>
<dbReference type="RefSeq" id="WP_118901150.1">
    <property type="nucleotide sequence ID" value="NZ_CP031513.1"/>
</dbReference>
<dbReference type="GO" id="GO:0003677">
    <property type="term" value="F:DNA binding"/>
    <property type="evidence" value="ECO:0007669"/>
    <property type="project" value="UniProtKB-KW"/>
</dbReference>
<evidence type="ECO:0000313" key="9">
    <source>
        <dbReference type="Proteomes" id="UP000284822"/>
    </source>
</evidence>
<dbReference type="EMBL" id="QOCS01000005">
    <property type="protein sequence ID" value="RHW48348.1"/>
    <property type="molecule type" value="Genomic_DNA"/>
</dbReference>
<name>A0A347SQK9_9LACO</name>
<dbReference type="OrthoDB" id="9806513at2"/>
<dbReference type="PROSITE" id="PS00552">
    <property type="entry name" value="HTH_MERR_1"/>
    <property type="match status" value="1"/>
</dbReference>
<evidence type="ECO:0000256" key="1">
    <source>
        <dbReference type="ARBA" id="ARBA00022491"/>
    </source>
</evidence>
<evidence type="ECO:0000256" key="4">
    <source>
        <dbReference type="ARBA" id="ARBA00023163"/>
    </source>
</evidence>
<sequence>MNEKQIRKNMAILPVSSISKLTGLSPRQLRYYEQFDLVHPKRSKGNQRLYSLNDIDCLLDIKDYLSSGMTMAEVKRVMLKQSPIADQETAEVSDTAARKIFSKEMLQIGRWNIHDSNNLY</sequence>
<evidence type="ECO:0000256" key="3">
    <source>
        <dbReference type="ARBA" id="ARBA00023125"/>
    </source>
</evidence>
<dbReference type="InterPro" id="IPR009061">
    <property type="entry name" value="DNA-bd_dom_put_sf"/>
</dbReference>
<keyword evidence="8" id="KW-1185">Reference proteome</keyword>
<dbReference type="Pfam" id="PF13411">
    <property type="entry name" value="MerR_1"/>
    <property type="match status" value="1"/>
</dbReference>
<dbReference type="CDD" id="cd01105">
    <property type="entry name" value="HTH_GlnR-like"/>
    <property type="match status" value="1"/>
</dbReference>
<dbReference type="KEGG" id="lbm:DS830_02055"/>
<keyword evidence="2" id="KW-0805">Transcription regulation</keyword>
<dbReference type="InterPro" id="IPR047057">
    <property type="entry name" value="MerR_fam"/>
</dbReference>
<keyword evidence="3" id="KW-0238">DNA-binding</keyword>
<evidence type="ECO:0000256" key="2">
    <source>
        <dbReference type="ARBA" id="ARBA00023015"/>
    </source>
</evidence>
<gene>
    <name evidence="7" type="ORF">DS831_05485</name>
    <name evidence="6" type="ORF">DS832_01945</name>
</gene>
<evidence type="ECO:0000313" key="7">
    <source>
        <dbReference type="EMBL" id="RHW49616.1"/>
    </source>
</evidence>
<evidence type="ECO:0000259" key="5">
    <source>
        <dbReference type="PROSITE" id="PS50937"/>
    </source>
</evidence>
<evidence type="ECO:0000313" key="8">
    <source>
        <dbReference type="Proteomes" id="UP000284109"/>
    </source>
</evidence>
<dbReference type="Gene3D" id="1.10.1660.10">
    <property type="match status" value="1"/>
</dbReference>
<dbReference type="PANTHER" id="PTHR30204:SF65">
    <property type="entry name" value="HTH-TYPE TRANSCRIPTIONAL REGULATOR TNRA"/>
    <property type="match status" value="1"/>
</dbReference>